<proteinExistence type="predicted"/>
<protein>
    <submittedName>
        <fullName evidence="1">Uncharacterized protein</fullName>
    </submittedName>
</protein>
<evidence type="ECO:0000313" key="2">
    <source>
        <dbReference type="Proteomes" id="UP000664414"/>
    </source>
</evidence>
<reference evidence="1" key="1">
    <citation type="submission" date="2021-02" db="EMBL/GenBank/DDBJ databases">
        <title>Thiocyanate and organic carbon inputs drive convergent selection for specific autotrophic Afipia and Thiobacillus strains within complex microbiomes.</title>
        <authorList>
            <person name="Huddy R.J."/>
            <person name="Sachdeva R."/>
            <person name="Kadzinga F."/>
            <person name="Kantor R.S."/>
            <person name="Harrison S.T.L."/>
            <person name="Banfield J.F."/>
        </authorList>
    </citation>
    <scope>NUCLEOTIDE SEQUENCE</scope>
    <source>
        <strain evidence="1">SCN18_10_11_15_R4_P_38_20</strain>
    </source>
</reference>
<dbReference type="EMBL" id="JAFKGL010000025">
    <property type="protein sequence ID" value="MBN9413513.1"/>
    <property type="molecule type" value="Genomic_DNA"/>
</dbReference>
<sequence length="68" mass="7525">MLKNLILSETGDLSLLARTLISCKSLEKLTLIGDLPDNIFEIFLPLLDAGLKHFGTQIKKKPASILNF</sequence>
<comment type="caution">
    <text evidence="1">The sequence shown here is derived from an EMBL/GenBank/DDBJ whole genome shotgun (WGS) entry which is preliminary data.</text>
</comment>
<organism evidence="1 2">
    <name type="scientific">Candidatus Paracaedimonas acanthamoebae</name>
    <dbReference type="NCBI Taxonomy" id="244581"/>
    <lineage>
        <taxon>Bacteria</taxon>
        <taxon>Pseudomonadati</taxon>
        <taxon>Pseudomonadota</taxon>
        <taxon>Alphaproteobacteria</taxon>
        <taxon>Holosporales</taxon>
        <taxon>Caedimonadaceae</taxon>
        <taxon>Candidatus Paracaedimonas</taxon>
    </lineage>
</organism>
<dbReference type="Proteomes" id="UP000664414">
    <property type="component" value="Unassembled WGS sequence"/>
</dbReference>
<name>A0A8J7PMV4_9PROT</name>
<dbReference type="AlphaFoldDB" id="A0A8J7PMV4"/>
<gene>
    <name evidence="1" type="ORF">J0H12_06300</name>
</gene>
<evidence type="ECO:0000313" key="1">
    <source>
        <dbReference type="EMBL" id="MBN9413513.1"/>
    </source>
</evidence>
<accession>A0A8J7PMV4</accession>